<reference evidence="2 3" key="1">
    <citation type="submission" date="2014-09" db="EMBL/GenBank/DDBJ databases">
        <authorList>
            <person name="Martin A.A."/>
        </authorList>
    </citation>
    <scope>NUCLEOTIDE SEQUENCE</scope>
    <source>
        <strain evidence="3">ED321</strain>
        <strain evidence="2">ED321 Heterogonic</strain>
    </source>
</reference>
<evidence type="ECO:0000313" key="5">
    <source>
        <dbReference type="WormBase" id="SRAE_2000110100"/>
    </source>
</evidence>
<dbReference type="InterPro" id="IPR046341">
    <property type="entry name" value="SET_dom_sf"/>
</dbReference>
<dbReference type="InterPro" id="IPR050600">
    <property type="entry name" value="SETD3_SETD6_MTase"/>
</dbReference>
<feature type="domain" description="SET" evidence="1">
    <location>
        <begin position="19"/>
        <end position="240"/>
    </location>
</feature>
<protein>
    <submittedName>
        <fullName evidence="2 4">SET domain-containing protein</fullName>
    </submittedName>
</protein>
<dbReference type="OMA" id="CSILLME"/>
<gene>
    <name evidence="2 4 5" type="ORF">SRAE_2000110100</name>
</gene>
<reference evidence="4" key="2">
    <citation type="submission" date="2020-12" db="UniProtKB">
        <authorList>
            <consortium name="WormBaseParasite"/>
        </authorList>
    </citation>
    <scope>IDENTIFICATION</scope>
</reference>
<dbReference type="CTD" id="36378797"/>
<dbReference type="OrthoDB" id="341421at2759"/>
<dbReference type="InterPro" id="IPR001214">
    <property type="entry name" value="SET_dom"/>
</dbReference>
<dbReference type="Pfam" id="PF00856">
    <property type="entry name" value="SET"/>
    <property type="match status" value="1"/>
</dbReference>
<dbReference type="AlphaFoldDB" id="A0A090LE62"/>
<name>A0A090LE62_STRRB</name>
<evidence type="ECO:0000313" key="4">
    <source>
        <dbReference type="WBParaSite" id="SRAE_2000110100.1"/>
    </source>
</evidence>
<dbReference type="STRING" id="34506.A0A090LE62"/>
<evidence type="ECO:0000313" key="2">
    <source>
        <dbReference type="EMBL" id="CEF66433.1"/>
    </source>
</evidence>
<keyword evidence="3" id="KW-1185">Reference proteome</keyword>
<dbReference type="Proteomes" id="UP000035682">
    <property type="component" value="Unplaced"/>
</dbReference>
<dbReference type="RefSeq" id="XP_024505633.1">
    <property type="nucleotide sequence ID" value="XM_024652013.1"/>
</dbReference>
<evidence type="ECO:0000313" key="3">
    <source>
        <dbReference type="Proteomes" id="UP000035682"/>
    </source>
</evidence>
<dbReference type="WBParaSite" id="SRAE_2000110100.1">
    <property type="protein sequence ID" value="SRAE_2000110100.1"/>
    <property type="gene ID" value="WBGene00261303"/>
</dbReference>
<organism evidence="2">
    <name type="scientific">Strongyloides ratti</name>
    <name type="common">Parasitic roundworm</name>
    <dbReference type="NCBI Taxonomy" id="34506"/>
    <lineage>
        <taxon>Eukaryota</taxon>
        <taxon>Metazoa</taxon>
        <taxon>Ecdysozoa</taxon>
        <taxon>Nematoda</taxon>
        <taxon>Chromadorea</taxon>
        <taxon>Rhabditida</taxon>
        <taxon>Tylenchina</taxon>
        <taxon>Panagrolaimomorpha</taxon>
        <taxon>Strongyloidoidea</taxon>
        <taxon>Strongyloididae</taxon>
        <taxon>Strongyloides</taxon>
    </lineage>
</organism>
<dbReference type="EMBL" id="LN609529">
    <property type="protein sequence ID" value="CEF66433.1"/>
    <property type="molecule type" value="Genomic_DNA"/>
</dbReference>
<dbReference type="GeneID" id="36378797"/>
<dbReference type="WormBase" id="SRAE_2000110100">
    <property type="protein sequence ID" value="SRP05977"/>
    <property type="gene ID" value="WBGene00261303"/>
</dbReference>
<dbReference type="PANTHER" id="PTHR13271:SF151">
    <property type="entry name" value="SET DOMAIN-CONTAINING PROTEIN 4"/>
    <property type="match status" value="1"/>
</dbReference>
<dbReference type="Gene3D" id="3.90.1410.10">
    <property type="entry name" value="set domain protein methyltransferase, domain 1"/>
    <property type="match status" value="1"/>
</dbReference>
<sequence length="423" mass="49581">MDNCQQILIGNFTKWLIDNGVNFGDYELKYDGEDIGYSIYTKKCYRENEKIIDIPDSLLITAGKIARMKTYNNICLKHKLKPLHLLVLFFAIESQNINSKFKPYFDILPKTFNTPIMKIPNLNPESLPTNTREFWFAQQKEWKEIEEKLLAIEECKELDKHLLVWAWQLVNTRCIYVENKENELLDNCEGDTIAVIPLVDMLNHSCNANTIANHFPKTSRYCVTSTRSIVEGKQIYVCYGGHDNGRLWIEYGFTLPDNIHNRVKINHNLLFVLLDKLKIKVSSGQKKAILDANYPFTLFASDIEPSYSMRANIRLCLLEPKLLINWRKNLSSIDDNEAEKYIYKEDDILKKILKLLSNLFLSKSEKVSSDLKWLWVDNIKIIEQFLINWEKKKNKDESDFKLDSFKQDDDFIYNNIQDMSLKA</sequence>
<dbReference type="PANTHER" id="PTHR13271">
    <property type="entry name" value="UNCHARACTERIZED PUTATIVE METHYLTRANSFERASE"/>
    <property type="match status" value="1"/>
</dbReference>
<proteinExistence type="predicted"/>
<evidence type="ECO:0000259" key="1">
    <source>
        <dbReference type="PROSITE" id="PS50280"/>
    </source>
</evidence>
<dbReference type="GO" id="GO:0016279">
    <property type="term" value="F:protein-lysine N-methyltransferase activity"/>
    <property type="evidence" value="ECO:0007669"/>
    <property type="project" value="TreeGrafter"/>
</dbReference>
<dbReference type="PROSITE" id="PS50280">
    <property type="entry name" value="SET"/>
    <property type="match status" value="1"/>
</dbReference>
<accession>A0A090LE62</accession>
<dbReference type="SUPFAM" id="SSF82199">
    <property type="entry name" value="SET domain"/>
    <property type="match status" value="1"/>
</dbReference>